<name>A0ABQ4QPJ7_9HYPH</name>
<evidence type="ECO:0000256" key="1">
    <source>
        <dbReference type="SAM" id="Phobius"/>
    </source>
</evidence>
<organism evidence="2 3">
    <name type="scientific">Methylobacterium cerastii</name>
    <dbReference type="NCBI Taxonomy" id="932741"/>
    <lineage>
        <taxon>Bacteria</taxon>
        <taxon>Pseudomonadati</taxon>
        <taxon>Pseudomonadota</taxon>
        <taxon>Alphaproteobacteria</taxon>
        <taxon>Hyphomicrobiales</taxon>
        <taxon>Methylobacteriaceae</taxon>
        <taxon>Methylobacterium</taxon>
    </lineage>
</organism>
<accession>A0ABQ4QPJ7</accession>
<sequence>MREAAEDTGFILKLALVVFIGQGLMMLVH</sequence>
<proteinExistence type="predicted"/>
<evidence type="ECO:0000313" key="3">
    <source>
        <dbReference type="Proteomes" id="UP001055117"/>
    </source>
</evidence>
<dbReference type="Proteomes" id="UP001055117">
    <property type="component" value="Unassembled WGS sequence"/>
</dbReference>
<keyword evidence="1" id="KW-0472">Membrane</keyword>
<reference evidence="2 3" key="1">
    <citation type="journal article" date="2021" name="Front. Microbiol.">
        <title>Comprehensive Comparative Genomics and Phenotyping of Methylobacterium Species.</title>
        <authorList>
            <person name="Alessa O."/>
            <person name="Ogura Y."/>
            <person name="Fujitani Y."/>
            <person name="Takami H."/>
            <person name="Hayashi T."/>
            <person name="Sahin N."/>
            <person name="Tani A."/>
        </authorList>
    </citation>
    <scope>NUCLEOTIDE SEQUENCE [LARGE SCALE GENOMIC DNA]</scope>
    <source>
        <strain evidence="2 3">DSM 23679</strain>
    </source>
</reference>
<evidence type="ECO:0000313" key="2">
    <source>
        <dbReference type="EMBL" id="GJD47218.1"/>
    </source>
</evidence>
<keyword evidence="1" id="KW-1133">Transmembrane helix</keyword>
<protein>
    <submittedName>
        <fullName evidence="2">Uncharacterized protein</fullName>
    </submittedName>
</protein>
<feature type="transmembrane region" description="Helical" evidence="1">
    <location>
        <begin position="10"/>
        <end position="28"/>
    </location>
</feature>
<comment type="caution">
    <text evidence="2">The sequence shown here is derived from an EMBL/GenBank/DDBJ whole genome shotgun (WGS) entry which is preliminary data.</text>
</comment>
<keyword evidence="3" id="KW-1185">Reference proteome</keyword>
<keyword evidence="1" id="KW-0812">Transmembrane</keyword>
<dbReference type="EMBL" id="BPQG01000130">
    <property type="protein sequence ID" value="GJD47218.1"/>
    <property type="molecule type" value="Genomic_DNA"/>
</dbReference>
<gene>
    <name evidence="2" type="ORF">AFCDBAGC_5104</name>
</gene>